<reference evidence="1 2" key="1">
    <citation type="journal article" date="2017" name="Nature">
        <title>The Apostasia genome and the evolution of orchids.</title>
        <authorList>
            <person name="Zhang G.Q."/>
            <person name="Liu K.W."/>
            <person name="Li Z."/>
            <person name="Lohaus R."/>
            <person name="Hsiao Y.Y."/>
            <person name="Niu S.C."/>
            <person name="Wang J.Y."/>
            <person name="Lin Y.C."/>
            <person name="Xu Q."/>
            <person name="Chen L.J."/>
            <person name="Yoshida K."/>
            <person name="Fujiwara S."/>
            <person name="Wang Z.W."/>
            <person name="Zhang Y.Q."/>
            <person name="Mitsuda N."/>
            <person name="Wang M."/>
            <person name="Liu G.H."/>
            <person name="Pecoraro L."/>
            <person name="Huang H.X."/>
            <person name="Xiao X.J."/>
            <person name="Lin M."/>
            <person name="Wu X.Y."/>
            <person name="Wu W.L."/>
            <person name="Chen Y.Y."/>
            <person name="Chang S.B."/>
            <person name="Sakamoto S."/>
            <person name="Ohme-Takagi M."/>
            <person name="Yagi M."/>
            <person name="Zeng S.J."/>
            <person name="Shen C.Y."/>
            <person name="Yeh C.M."/>
            <person name="Luo Y.B."/>
            <person name="Tsai W.C."/>
            <person name="Van de Peer Y."/>
            <person name="Liu Z.J."/>
        </authorList>
    </citation>
    <scope>NUCLEOTIDE SEQUENCE [LARGE SCALE GENOMIC DNA]</scope>
    <source>
        <strain evidence="2">cv. Shenzhen</strain>
        <tissue evidence="1">Stem</tissue>
    </source>
</reference>
<accession>A0A2I0B318</accession>
<evidence type="ECO:0000313" key="2">
    <source>
        <dbReference type="Proteomes" id="UP000236161"/>
    </source>
</evidence>
<sequence length="107" mass="11707">MLVLFWGRVSVRKSTGPVGRHVFGQDAAQEPRINISPPHCQGANINMGPGMRTIAKVDALPEVCKDKMGVESVALHSILHLSVEFCNSVSASRRDGGEEVEDRLWLL</sequence>
<proteinExistence type="predicted"/>
<dbReference type="EMBL" id="KZ451919">
    <property type="protein sequence ID" value="PKA62176.1"/>
    <property type="molecule type" value="Genomic_DNA"/>
</dbReference>
<keyword evidence="2" id="KW-1185">Reference proteome</keyword>
<dbReference type="Proteomes" id="UP000236161">
    <property type="component" value="Unassembled WGS sequence"/>
</dbReference>
<name>A0A2I0B318_9ASPA</name>
<dbReference type="AlphaFoldDB" id="A0A2I0B318"/>
<organism evidence="1 2">
    <name type="scientific">Apostasia shenzhenica</name>
    <dbReference type="NCBI Taxonomy" id="1088818"/>
    <lineage>
        <taxon>Eukaryota</taxon>
        <taxon>Viridiplantae</taxon>
        <taxon>Streptophyta</taxon>
        <taxon>Embryophyta</taxon>
        <taxon>Tracheophyta</taxon>
        <taxon>Spermatophyta</taxon>
        <taxon>Magnoliopsida</taxon>
        <taxon>Liliopsida</taxon>
        <taxon>Asparagales</taxon>
        <taxon>Orchidaceae</taxon>
        <taxon>Apostasioideae</taxon>
        <taxon>Apostasia</taxon>
    </lineage>
</organism>
<evidence type="ECO:0000313" key="1">
    <source>
        <dbReference type="EMBL" id="PKA62176.1"/>
    </source>
</evidence>
<gene>
    <name evidence="1" type="ORF">AXF42_Ash015060</name>
</gene>
<protein>
    <submittedName>
        <fullName evidence="1">Uncharacterized protein</fullName>
    </submittedName>
</protein>